<dbReference type="InterPro" id="IPR027417">
    <property type="entry name" value="P-loop_NTPase"/>
</dbReference>
<evidence type="ECO:0000313" key="2">
    <source>
        <dbReference type="Proteomes" id="UP001303285"/>
    </source>
</evidence>
<protein>
    <submittedName>
        <fullName evidence="1">AAA-like domain-containing protein</fullName>
    </submittedName>
</protein>
<accession>A0ABU5UN41</accession>
<dbReference type="Proteomes" id="UP001303285">
    <property type="component" value="Unassembled WGS sequence"/>
</dbReference>
<dbReference type="EMBL" id="JAYGHK010000006">
    <property type="protein sequence ID" value="MEA5607035.1"/>
    <property type="molecule type" value="Genomic_DNA"/>
</dbReference>
<dbReference type="PANTHER" id="PTHR34301:SF8">
    <property type="entry name" value="ATPASE DOMAIN-CONTAINING PROTEIN"/>
    <property type="match status" value="1"/>
</dbReference>
<gene>
    <name evidence="1" type="ORF">VB695_02895</name>
</gene>
<keyword evidence="2" id="KW-1185">Reference proteome</keyword>
<sequence length="435" mass="50221">MYPNSPNPFVVGTPVAPEKFIGRKSVIQTAFDQIHTCSHLAVWGGLGIGKTSLLKKIACPDTWIQNGQDPSSAVIVRFSCEEIEPCFSPSGFWTKVLSLLKVNLHTEPELQQQVNTLLGEGQPSRDSLRQVLGELGRKNKLLVLLIDDYDVALAEHQEYSDENMQRFLSECRNLAVHAEGKRNLSIIVTSKKRLNDISPRLNPNQSPWYNHYLFRQLKPFDNTEIEQILKPFNKPITTELRQALVEIAGGHPRLLQNFCFGLYREELNNNNVSQTEEFINDFERNTQPFFDILWQKCNSKEQNLLMLMALSKLRGRLHQRRRYDLTDIELILTQNDRILNSLEEQGVIKGVLNNGNKTFIFTSSLMEKWVIQEIWNSNDDSLIQRQKEFLNLMSHQQSENMKTAIVWIGKNKDDVISSLKFVYPIIEKIIKFFMV</sequence>
<dbReference type="PANTHER" id="PTHR34301">
    <property type="entry name" value="DNA-BINDING PROTEIN-RELATED"/>
    <property type="match status" value="1"/>
</dbReference>
<evidence type="ECO:0000313" key="1">
    <source>
        <dbReference type="EMBL" id="MEA5607035.1"/>
    </source>
</evidence>
<dbReference type="Pfam" id="PF14516">
    <property type="entry name" value="AAA_35"/>
    <property type="match status" value="1"/>
</dbReference>
<dbReference type="SUPFAM" id="SSF52540">
    <property type="entry name" value="P-loop containing nucleoside triphosphate hydrolases"/>
    <property type="match status" value="1"/>
</dbReference>
<dbReference type="Gene3D" id="3.40.50.300">
    <property type="entry name" value="P-loop containing nucleotide triphosphate hydrolases"/>
    <property type="match status" value="1"/>
</dbReference>
<comment type="caution">
    <text evidence="1">The sequence shown here is derived from an EMBL/GenBank/DDBJ whole genome shotgun (WGS) entry which is preliminary data.</text>
</comment>
<name>A0ABU5UN41_NODSP</name>
<dbReference type="RefSeq" id="WP_323208864.1">
    <property type="nucleotide sequence ID" value="NZ_JAYGHK010000006.1"/>
</dbReference>
<organism evidence="1 2">
    <name type="scientific">Nodularia spumigena UHCC 0060</name>
    <dbReference type="NCBI Taxonomy" id="3110300"/>
    <lineage>
        <taxon>Bacteria</taxon>
        <taxon>Bacillati</taxon>
        <taxon>Cyanobacteriota</taxon>
        <taxon>Cyanophyceae</taxon>
        <taxon>Nostocales</taxon>
        <taxon>Nodulariaceae</taxon>
        <taxon>Nodularia</taxon>
    </lineage>
</organism>
<proteinExistence type="predicted"/>
<reference evidence="1 2" key="1">
    <citation type="submission" date="2023-12" db="EMBL/GenBank/DDBJ databases">
        <title>Baltic Sea Cyanobacteria.</title>
        <authorList>
            <person name="Delbaje E."/>
            <person name="Fewer D.P."/>
            <person name="Shishido T.K."/>
        </authorList>
    </citation>
    <scope>NUCLEOTIDE SEQUENCE [LARGE SCALE GENOMIC DNA]</scope>
    <source>
        <strain evidence="1 2">UHCC 0060</strain>
    </source>
</reference>